<name>A0A931LVC9_FIMGI</name>
<keyword evidence="3" id="KW-0808">Transferase</keyword>
<gene>
    <name evidence="5" type="ORF">HYR64_07110</name>
</gene>
<evidence type="ECO:0000256" key="2">
    <source>
        <dbReference type="ARBA" id="ARBA00022603"/>
    </source>
</evidence>
<accession>A0A931LVC9</accession>
<dbReference type="InterPro" id="IPR002052">
    <property type="entry name" value="DNA_methylase_N6_adenine_CS"/>
</dbReference>
<dbReference type="Proteomes" id="UP000727962">
    <property type="component" value="Unassembled WGS sequence"/>
</dbReference>
<feature type="domain" description="DNA methylase N-4/N-6" evidence="4">
    <location>
        <begin position="109"/>
        <end position="140"/>
    </location>
</feature>
<organism evidence="5 6">
    <name type="scientific">Fimbriimonas ginsengisoli</name>
    <dbReference type="NCBI Taxonomy" id="1005039"/>
    <lineage>
        <taxon>Bacteria</taxon>
        <taxon>Bacillati</taxon>
        <taxon>Armatimonadota</taxon>
        <taxon>Fimbriimonadia</taxon>
        <taxon>Fimbriimonadales</taxon>
        <taxon>Fimbriimonadaceae</taxon>
        <taxon>Fimbriimonas</taxon>
    </lineage>
</organism>
<dbReference type="Pfam" id="PF01555">
    <property type="entry name" value="N6_N4_Mtase"/>
    <property type="match status" value="1"/>
</dbReference>
<reference evidence="5" key="1">
    <citation type="submission" date="2020-07" db="EMBL/GenBank/DDBJ databases">
        <title>Huge and variable diversity of episymbiotic CPR bacteria and DPANN archaea in groundwater ecosystems.</title>
        <authorList>
            <person name="He C.Y."/>
            <person name="Keren R."/>
            <person name="Whittaker M."/>
            <person name="Farag I.F."/>
            <person name="Doudna J."/>
            <person name="Cate J.H.D."/>
            <person name="Banfield J.F."/>
        </authorList>
    </citation>
    <scope>NUCLEOTIDE SEQUENCE</scope>
    <source>
        <strain evidence="5">NC_groundwater_17_Pr7_B-0.1um_64_12</strain>
    </source>
</reference>
<evidence type="ECO:0000256" key="3">
    <source>
        <dbReference type="ARBA" id="ARBA00022679"/>
    </source>
</evidence>
<sequence length="780" mass="86652">MSLQAESTKMTTAESSVAVVDGQNVGTVFTEGAPERKALEVNFPFENLHRLAELESWRKEVNRPIYHVHKWWANRLGSVFRAILLGAGLPETKDAWPEFYSPKHHFGDMVVLDPFMGSGTTIGEALKLGYRAVGVDINPVAYFQVKTMLGAPGEEALSRGFERLEERVGSKIQSLYRSKYKGQDAHLLYTFWVKVLPCPDCGNKTQLFAKRIFSSNAYPKNKPQSWAVCPFCGEVNEVLFTDSSAVCRGCHSDFDPQRGCIEGQSFRCPGCGGLHRTLDVVRRLGRVPQHEMYALMLLLPNGKKVYKAPDECDRELFESAKRELATLALPIPNVEIPAGHNTNQARSYNYLYWHEMFNERQLLALGTLFQGILSETDQKVREALLMLASGVLEFNNMFCSFKGEGTGAVRHLFAHHILKPERTPLEANPWGTDKSSGSFSTLFERRLLAAVRYKRAPFELRVASAAGKIVGEKVFGVNRPLSPRIASNFAEVAERKADVLVMASDSGCLPLPDASVDLVVTDPPYFDNVHYSELADFFFCWLQQGLAETDPAFAPASTRHGMEVQSKDAGSFSHLLGRVLSECSRVLKAGGIVAFTFQHARWEAWAAVLQALRSAGLEVVAVHPVKAEMSVSMPKLQAREPINLDQIIVCRHRNDCQGRVALPTGLDVARDSQAVVSRYNKAGIKLSRGDIRAILMGSCVKLTSPLTCEVKAREALDALRNGLEKHLNALDHGQDVVAQAMPGAKSNGQLALDMVFERMKQYSLVRPTRRRRTQSSPRRS</sequence>
<proteinExistence type="inferred from homology"/>
<dbReference type="PROSITE" id="PS00092">
    <property type="entry name" value="N6_MTASE"/>
    <property type="match status" value="1"/>
</dbReference>
<dbReference type="InterPro" id="IPR029063">
    <property type="entry name" value="SAM-dependent_MTases_sf"/>
</dbReference>
<keyword evidence="2" id="KW-0489">Methyltransferase</keyword>
<comment type="caution">
    <text evidence="5">The sequence shown here is derived from an EMBL/GenBank/DDBJ whole genome shotgun (WGS) entry which is preliminary data.</text>
</comment>
<evidence type="ECO:0000256" key="1">
    <source>
        <dbReference type="ARBA" id="ARBA00006594"/>
    </source>
</evidence>
<dbReference type="GO" id="GO:0032259">
    <property type="term" value="P:methylation"/>
    <property type="evidence" value="ECO:0007669"/>
    <property type="project" value="UniProtKB-KW"/>
</dbReference>
<dbReference type="Gene3D" id="3.40.50.150">
    <property type="entry name" value="Vaccinia Virus protein VP39"/>
    <property type="match status" value="2"/>
</dbReference>
<dbReference type="GO" id="GO:0008170">
    <property type="term" value="F:N-methyltransferase activity"/>
    <property type="evidence" value="ECO:0007669"/>
    <property type="project" value="InterPro"/>
</dbReference>
<dbReference type="SUPFAM" id="SSF53335">
    <property type="entry name" value="S-adenosyl-L-methionine-dependent methyltransferases"/>
    <property type="match status" value="2"/>
</dbReference>
<evidence type="ECO:0000313" key="6">
    <source>
        <dbReference type="Proteomes" id="UP000727962"/>
    </source>
</evidence>
<protein>
    <submittedName>
        <fullName evidence="5">DUF1156 domain-containing protein</fullName>
    </submittedName>
</protein>
<dbReference type="GO" id="GO:0003677">
    <property type="term" value="F:DNA binding"/>
    <property type="evidence" value="ECO:0007669"/>
    <property type="project" value="InterPro"/>
</dbReference>
<dbReference type="AlphaFoldDB" id="A0A931LVC9"/>
<dbReference type="InterPro" id="IPR002941">
    <property type="entry name" value="DNA_methylase_N4/N6"/>
</dbReference>
<comment type="similarity">
    <text evidence="1">Belongs to the N(4)/N(6)-methyltransferase family.</text>
</comment>
<dbReference type="EMBL" id="JACOSL010000041">
    <property type="protein sequence ID" value="MBI1756858.1"/>
    <property type="molecule type" value="Genomic_DNA"/>
</dbReference>
<evidence type="ECO:0000259" key="4">
    <source>
        <dbReference type="Pfam" id="PF01555"/>
    </source>
</evidence>
<evidence type="ECO:0000313" key="5">
    <source>
        <dbReference type="EMBL" id="MBI1756858.1"/>
    </source>
</evidence>